<organism evidence="3 4">
    <name type="scientific">Phaedon cochleariae</name>
    <name type="common">Mustard beetle</name>
    <dbReference type="NCBI Taxonomy" id="80249"/>
    <lineage>
        <taxon>Eukaryota</taxon>
        <taxon>Metazoa</taxon>
        <taxon>Ecdysozoa</taxon>
        <taxon>Arthropoda</taxon>
        <taxon>Hexapoda</taxon>
        <taxon>Insecta</taxon>
        <taxon>Pterygota</taxon>
        <taxon>Neoptera</taxon>
        <taxon>Endopterygota</taxon>
        <taxon>Coleoptera</taxon>
        <taxon>Polyphaga</taxon>
        <taxon>Cucujiformia</taxon>
        <taxon>Chrysomeloidea</taxon>
        <taxon>Chrysomelidae</taxon>
        <taxon>Chrysomelinae</taxon>
        <taxon>Chrysomelini</taxon>
        <taxon>Phaedon</taxon>
    </lineage>
</organism>
<accession>A0A9P0DUJ5</accession>
<dbReference type="Gene3D" id="3.30.70.1820">
    <property type="entry name" value="L1 transposable element, RRM domain"/>
    <property type="match status" value="1"/>
</dbReference>
<keyword evidence="1" id="KW-0175">Coiled coil</keyword>
<keyword evidence="4" id="KW-1185">Reference proteome</keyword>
<feature type="coiled-coil region" evidence="1">
    <location>
        <begin position="224"/>
        <end position="269"/>
    </location>
</feature>
<evidence type="ECO:0000256" key="2">
    <source>
        <dbReference type="SAM" id="MobiDB-lite"/>
    </source>
</evidence>
<dbReference type="AlphaFoldDB" id="A0A9P0DUJ5"/>
<reference evidence="3" key="1">
    <citation type="submission" date="2022-01" db="EMBL/GenBank/DDBJ databases">
        <authorList>
            <person name="King R."/>
        </authorList>
    </citation>
    <scope>NUCLEOTIDE SEQUENCE</scope>
</reference>
<name>A0A9P0DUJ5_PHACE</name>
<sequence>MPDTDQLTKLPAEQKQSYDLLMKANQIQTEEIKKEINNTTKTLQTASNRANKEIDYLKKRGKNTPILIEFVTYLKKKSLYGNLERLKDLNKKGYPISNDLTKEEKEALKTLKDHQKQAREQNLDAKIKGQKLLINGKPYSVEELENTTRKNSHCEKYTQDDTESGSNKEEKENKEEEKNPSKKRKKDKTKTTPVYTRILSHPVEERIPPVTRISVCNVIYHSSNNEIKKQNDEIKSEIHNIRKELNSEIEALKEENIELKKSVETLEERLLINERKQKKYNLIVYGIQEDEDEVHDIENFLNIINNRCGVECKFHDLRDWYRIGVSGQNTGRPRPIVVELIYYKQRASILEKASKLKGSGIYISKDYIRGDYNNRKILVTHLKTARNSDPDAKISRNKLIVHGTSFTAEQLEKQSDKIPQYLAQQQNEQNQEQITLNSKRKEPPSSPTDVPPKRVTRQFSNSSKK</sequence>
<feature type="compositionally biased region" description="Basic and acidic residues" evidence="2">
    <location>
        <begin position="166"/>
        <end position="180"/>
    </location>
</feature>
<evidence type="ECO:0000313" key="4">
    <source>
        <dbReference type="Proteomes" id="UP001153737"/>
    </source>
</evidence>
<proteinExistence type="predicted"/>
<feature type="compositionally biased region" description="Basic and acidic residues" evidence="2">
    <location>
        <begin position="146"/>
        <end position="159"/>
    </location>
</feature>
<dbReference type="OrthoDB" id="6780773at2759"/>
<evidence type="ECO:0000256" key="1">
    <source>
        <dbReference type="SAM" id="Coils"/>
    </source>
</evidence>
<feature type="region of interest" description="Disordered" evidence="2">
    <location>
        <begin position="144"/>
        <end position="192"/>
    </location>
</feature>
<evidence type="ECO:0008006" key="5">
    <source>
        <dbReference type="Google" id="ProtNLM"/>
    </source>
</evidence>
<gene>
    <name evidence="3" type="ORF">PHAECO_LOCUS8861</name>
</gene>
<dbReference type="EMBL" id="OU896710">
    <property type="protein sequence ID" value="CAH1163426.1"/>
    <property type="molecule type" value="Genomic_DNA"/>
</dbReference>
<reference evidence="3" key="2">
    <citation type="submission" date="2022-10" db="EMBL/GenBank/DDBJ databases">
        <authorList>
            <consortium name="ENA_rothamsted_submissions"/>
            <consortium name="culmorum"/>
            <person name="King R."/>
        </authorList>
    </citation>
    <scope>NUCLEOTIDE SEQUENCE</scope>
</reference>
<dbReference type="Proteomes" id="UP001153737">
    <property type="component" value="Chromosome 4"/>
</dbReference>
<feature type="region of interest" description="Disordered" evidence="2">
    <location>
        <begin position="424"/>
        <end position="465"/>
    </location>
</feature>
<protein>
    <recommendedName>
        <fullName evidence="5">Endonuclease-reverse transcriptase</fullName>
    </recommendedName>
</protein>
<feature type="compositionally biased region" description="Low complexity" evidence="2">
    <location>
        <begin position="424"/>
        <end position="433"/>
    </location>
</feature>
<evidence type="ECO:0000313" key="3">
    <source>
        <dbReference type="EMBL" id="CAH1163426.1"/>
    </source>
</evidence>